<dbReference type="EMBL" id="CP049811">
    <property type="protein sequence ID" value="QIK41312.1"/>
    <property type="molecule type" value="Genomic_DNA"/>
</dbReference>
<dbReference type="KEGG" id="mon:G8E03_11345"/>
<dbReference type="AlphaFoldDB" id="A0A6G7VN11"/>
<evidence type="ECO:0000313" key="2">
    <source>
        <dbReference type="Proteomes" id="UP000500791"/>
    </source>
</evidence>
<name>A0A6G7VN11_9RHOB</name>
<accession>A0A6G7VN11</accession>
<dbReference type="Proteomes" id="UP000500791">
    <property type="component" value="Chromosome"/>
</dbReference>
<gene>
    <name evidence="1" type="ORF">G8E03_11345</name>
</gene>
<proteinExistence type="predicted"/>
<keyword evidence="2" id="KW-1185">Reference proteome</keyword>
<dbReference type="RefSeq" id="WP_166191843.1">
    <property type="nucleotide sequence ID" value="NZ_CP049811.1"/>
</dbReference>
<sequence>MCLSILRDDLNEQILRYSLRSIMCNYVEDFADVIEHTRTINSKSFSHLCHVYNRWRNPGKPAIGTKLGSS</sequence>
<evidence type="ECO:0000313" key="1">
    <source>
        <dbReference type="EMBL" id="QIK41312.1"/>
    </source>
</evidence>
<protein>
    <submittedName>
        <fullName evidence="1">Uncharacterized protein</fullName>
    </submittedName>
</protein>
<dbReference type="InterPro" id="IPR031876">
    <property type="entry name" value="DUF4760"/>
</dbReference>
<organism evidence="1 2">
    <name type="scientific">Pontivivens nitratireducens</name>
    <dbReference type="NCBI Taxonomy" id="2758038"/>
    <lineage>
        <taxon>Bacteria</taxon>
        <taxon>Pseudomonadati</taxon>
        <taxon>Pseudomonadota</taxon>
        <taxon>Alphaproteobacteria</taxon>
        <taxon>Rhodobacterales</taxon>
        <taxon>Paracoccaceae</taxon>
        <taxon>Pontivivens</taxon>
    </lineage>
</organism>
<dbReference type="Pfam" id="PF15956">
    <property type="entry name" value="DUF4760"/>
    <property type="match status" value="1"/>
</dbReference>
<reference evidence="1 2" key="1">
    <citation type="submission" date="2020-03" db="EMBL/GenBank/DDBJ databases">
        <title>Complete genome sequence of Monaibacterium sp. ALG8 with diverse plasmids.</title>
        <authorList>
            <person name="Sun C."/>
        </authorList>
    </citation>
    <scope>NUCLEOTIDE SEQUENCE [LARGE SCALE GENOMIC DNA]</scope>
    <source>
        <strain evidence="1 2">ALG8</strain>
    </source>
</reference>